<dbReference type="CDD" id="cd02869">
    <property type="entry name" value="PseudoU_synth_RluA_like"/>
    <property type="match status" value="1"/>
</dbReference>
<comment type="caution">
    <text evidence="1">The sequence shown here is derived from an EMBL/GenBank/DDBJ whole genome shotgun (WGS) entry which is preliminary data.</text>
</comment>
<dbReference type="InterPro" id="IPR001202">
    <property type="entry name" value="WW_dom"/>
</dbReference>
<keyword evidence="2" id="KW-1185">Reference proteome</keyword>
<dbReference type="InterPro" id="IPR006224">
    <property type="entry name" value="PsdUridine_synth_RluA-like_CS"/>
</dbReference>
<accession>A0ABP0MAP2</accession>
<gene>
    <name evidence="1" type="ORF">CCMP2556_LOCUS25000</name>
</gene>
<protein>
    <submittedName>
        <fullName evidence="1">Uncharacterized protein</fullName>
    </submittedName>
</protein>
<dbReference type="PANTHER" id="PTHR21600:SF87">
    <property type="entry name" value="RNA PSEUDOURIDYLATE SYNTHASE DOMAIN-CONTAINING PROTEIN 1"/>
    <property type="match status" value="1"/>
</dbReference>
<evidence type="ECO:0000313" key="2">
    <source>
        <dbReference type="Proteomes" id="UP001642484"/>
    </source>
</evidence>
<dbReference type="SUPFAM" id="SSF55120">
    <property type="entry name" value="Pseudouridine synthase"/>
    <property type="match status" value="1"/>
</dbReference>
<dbReference type="InterPro" id="IPR006145">
    <property type="entry name" value="PsdUridine_synth_RsuA/RluA"/>
</dbReference>
<dbReference type="InterPro" id="IPR020103">
    <property type="entry name" value="PsdUridine_synth_cat_dom_sf"/>
</dbReference>
<proteinExistence type="predicted"/>
<dbReference type="GO" id="GO:0016853">
    <property type="term" value="F:isomerase activity"/>
    <property type="evidence" value="ECO:0007669"/>
    <property type="project" value="UniProtKB-KW"/>
</dbReference>
<sequence>MPAKHVTDFTKELADLMEDKIASIQEYLDQGKAASRMELAKFVWSTAKRIWKIINPQDDEKRKMAWEEAKGMLKELVDFELFNVSQFYEPCVKHALEPKIAEVCTNYQYFILTGHVRTKHTPPKLLGETDELLCVDKPPMFTCNYGGYGRLPPRTKVQTSTQLLNCDKTTIQIHEYLALKFEYETAIGTKEFWKQEDENWVQPCGCGKCESCACMQAGCCNRLDKETSGVMVAAKTRRGFPEIRKQFSSEHSLEEGGTEKFYFALVRGQVKIPTTRVEKGSDWIHGPDGPPSNRRGRIEIAIQFDNTRWKAYPCKADEGNEKDWQKTNQPRGDQDESCEQGESGGRRLYALTFYDPIAWFSSGKEKYTLLRLQIITGRTHQIRFHCAEIGHPLVADDLYGAPQSERDWAKRMFLHSYQTKFLEPFSDKWYQVVSPLPQDLGNLLSELHLDRVKEGCPLFLSRRTHLQLKKIFKQYDSGLKLLQVHQAPKNAQAILEMKTAGLNGSGSHESNGASSSKPNEPDEWGGRADWQSQSESWKWEDSRNGNGGAPKSNSWWRTDTNSANTVGVSNTDEDEDDECWGTWRPIPKATPVPEPEPKRPRMEVAAAEPANVAPIPRTPEFPVPEPAPAVWQRRESTRQPGIFYYLNVVTMETLVEPPPPWEKKQSRRDPSIFYYWNPLTGQTSVEKPEI</sequence>
<dbReference type="Pfam" id="PF00849">
    <property type="entry name" value="PseudoU_synth_2"/>
    <property type="match status" value="1"/>
</dbReference>
<dbReference type="PANTHER" id="PTHR21600">
    <property type="entry name" value="MITOCHONDRIAL RNA PSEUDOURIDINE SYNTHASE"/>
    <property type="match status" value="1"/>
</dbReference>
<dbReference type="Proteomes" id="UP001642484">
    <property type="component" value="Unassembled WGS sequence"/>
</dbReference>
<dbReference type="Gene3D" id="3.30.2350.10">
    <property type="entry name" value="Pseudouridine synthase"/>
    <property type="match status" value="1"/>
</dbReference>
<dbReference type="PROSITE" id="PS01129">
    <property type="entry name" value="PSI_RLU"/>
    <property type="match status" value="1"/>
</dbReference>
<evidence type="ECO:0000313" key="1">
    <source>
        <dbReference type="EMBL" id="CAK9048566.1"/>
    </source>
</evidence>
<dbReference type="InterPro" id="IPR050188">
    <property type="entry name" value="RluA_PseudoU_synthase"/>
</dbReference>
<organism evidence="1 2">
    <name type="scientific">Durusdinium trenchii</name>
    <dbReference type="NCBI Taxonomy" id="1381693"/>
    <lineage>
        <taxon>Eukaryota</taxon>
        <taxon>Sar</taxon>
        <taxon>Alveolata</taxon>
        <taxon>Dinophyceae</taxon>
        <taxon>Suessiales</taxon>
        <taxon>Symbiodiniaceae</taxon>
        <taxon>Durusdinium</taxon>
    </lineage>
</organism>
<reference evidence="1 2" key="1">
    <citation type="submission" date="2024-02" db="EMBL/GenBank/DDBJ databases">
        <authorList>
            <person name="Chen Y."/>
            <person name="Shah S."/>
            <person name="Dougan E. K."/>
            <person name="Thang M."/>
            <person name="Chan C."/>
        </authorList>
    </citation>
    <scope>NUCLEOTIDE SEQUENCE [LARGE SCALE GENOMIC DNA]</scope>
</reference>
<dbReference type="EMBL" id="CAXAMN010016613">
    <property type="protein sequence ID" value="CAK9048566.1"/>
    <property type="molecule type" value="Genomic_DNA"/>
</dbReference>
<dbReference type="PROSITE" id="PS50020">
    <property type="entry name" value="WW_DOMAIN_2"/>
    <property type="match status" value="2"/>
</dbReference>
<name>A0ABP0MAP2_9DINO</name>